<dbReference type="InterPro" id="IPR003439">
    <property type="entry name" value="ABC_transporter-like_ATP-bd"/>
</dbReference>
<dbReference type="SUPFAM" id="SSF90123">
    <property type="entry name" value="ABC transporter transmembrane region"/>
    <property type="match status" value="1"/>
</dbReference>
<dbReference type="SMART" id="SM00382">
    <property type="entry name" value="AAA"/>
    <property type="match status" value="1"/>
</dbReference>
<dbReference type="PROSITE" id="PS00211">
    <property type="entry name" value="ABC_TRANSPORTER_1"/>
    <property type="match status" value="1"/>
</dbReference>
<dbReference type="InterPro" id="IPR039421">
    <property type="entry name" value="Type_1_exporter"/>
</dbReference>
<keyword evidence="6 12" id="KW-0067">ATP-binding</keyword>
<sequence>MSDSATAMRRLVGYARPHLREFLVVVALVLVYIVTQVMQPWLVKIVIDQDLIVRHPHFRAVLTIGLLYLGITIIGLFANFTQNRKLQWMGQRIVRDIRNDLFTHIESLSMRFFDTHETGRLITNVSSDTNQVSQFFTSFLLSLIQDGASVLFVMGAMLLLDWRIALVSFVVIPVIVLISALFRKKLRDNYRYTRTRYSRLIGYTAENLGGMRITQIFHQHDKQMRQHTALNQRYTAGNINEYRWSVLFNRTFSALGNLSVALMMWVGGEAVLHRTIQVGVLYAFISYIQQFFNPINSLTQNWNTLQTSMISAERIGGVLLTEPEVVDPSDPVEIVPADARDPWGVKGEVRFDHVSFGYGPDQEVLHDISFSVPPQAFVGFVGETGAGKSTLMGLLTRFYDIQAGSITIDGIDVRDFRQADLHRLMAIVQQEVNLFSGTVADNIRLFRPDISDAVVREAAQTAGADAFIRALPGGYDAPIRAKGANLSLGQRQLLAFARALALNPKVLILDEATASLDSATEMILQEGLTRIAAGRTTLVIAHRLSTIREADVIYVMDHGRIIERGNHVELMAKGGYYARLVRQSAPTERLHQQA</sequence>
<evidence type="ECO:0000256" key="3">
    <source>
        <dbReference type="ARBA" id="ARBA00022475"/>
    </source>
</evidence>
<dbReference type="CDD" id="cd18544">
    <property type="entry name" value="ABC_6TM_TmrA_like"/>
    <property type="match status" value="1"/>
</dbReference>
<dbReference type="GO" id="GO:0015421">
    <property type="term" value="F:ABC-type oligopeptide transporter activity"/>
    <property type="evidence" value="ECO:0007669"/>
    <property type="project" value="TreeGrafter"/>
</dbReference>
<dbReference type="PROSITE" id="PS50929">
    <property type="entry name" value="ABC_TM1F"/>
    <property type="match status" value="1"/>
</dbReference>
<dbReference type="Pfam" id="PF00664">
    <property type="entry name" value="ABC_membrane"/>
    <property type="match status" value="1"/>
</dbReference>
<dbReference type="InterPro" id="IPR011527">
    <property type="entry name" value="ABC1_TM_dom"/>
</dbReference>
<evidence type="ECO:0000256" key="1">
    <source>
        <dbReference type="ARBA" id="ARBA00004651"/>
    </source>
</evidence>
<dbReference type="PANTHER" id="PTHR43394">
    <property type="entry name" value="ATP-DEPENDENT PERMEASE MDL1, MITOCHONDRIAL"/>
    <property type="match status" value="1"/>
</dbReference>
<dbReference type="InterPro" id="IPR003593">
    <property type="entry name" value="AAA+_ATPase"/>
</dbReference>
<gene>
    <name evidence="12" type="ORF">C7B45_14480</name>
</gene>
<feature type="transmembrane region" description="Helical" evidence="9">
    <location>
        <begin position="135"/>
        <end position="158"/>
    </location>
</feature>
<evidence type="ECO:0000256" key="2">
    <source>
        <dbReference type="ARBA" id="ARBA00022448"/>
    </source>
</evidence>
<feature type="transmembrane region" description="Helical" evidence="9">
    <location>
        <begin position="21"/>
        <end position="38"/>
    </location>
</feature>
<evidence type="ECO:0000259" key="11">
    <source>
        <dbReference type="PROSITE" id="PS50929"/>
    </source>
</evidence>
<accession>A0A2T2WE83</accession>
<evidence type="ECO:0000256" key="4">
    <source>
        <dbReference type="ARBA" id="ARBA00022692"/>
    </source>
</evidence>
<dbReference type="GO" id="GO:0016887">
    <property type="term" value="F:ATP hydrolysis activity"/>
    <property type="evidence" value="ECO:0007669"/>
    <property type="project" value="InterPro"/>
</dbReference>
<keyword evidence="7 9" id="KW-1133">Transmembrane helix</keyword>
<comment type="subcellular location">
    <subcellularLocation>
        <location evidence="1">Cell membrane</location>
        <topology evidence="1">Multi-pass membrane protein</topology>
    </subcellularLocation>
</comment>
<dbReference type="GO" id="GO:0005524">
    <property type="term" value="F:ATP binding"/>
    <property type="evidence" value="ECO:0007669"/>
    <property type="project" value="UniProtKB-KW"/>
</dbReference>
<dbReference type="InterPro" id="IPR027417">
    <property type="entry name" value="P-loop_NTPase"/>
</dbReference>
<evidence type="ECO:0000256" key="8">
    <source>
        <dbReference type="ARBA" id="ARBA00023136"/>
    </source>
</evidence>
<organism evidence="12 13">
    <name type="scientific">Sulfobacillus acidophilus</name>
    <dbReference type="NCBI Taxonomy" id="53633"/>
    <lineage>
        <taxon>Bacteria</taxon>
        <taxon>Bacillati</taxon>
        <taxon>Bacillota</taxon>
        <taxon>Clostridia</taxon>
        <taxon>Eubacteriales</taxon>
        <taxon>Clostridiales Family XVII. Incertae Sedis</taxon>
        <taxon>Sulfobacillus</taxon>
    </lineage>
</organism>
<name>A0A2T2WE83_9FIRM</name>
<comment type="caution">
    <text evidence="12">The sequence shown here is derived from an EMBL/GenBank/DDBJ whole genome shotgun (WGS) entry which is preliminary data.</text>
</comment>
<dbReference type="Gene3D" id="3.40.50.300">
    <property type="entry name" value="P-loop containing nucleotide triphosphate hydrolases"/>
    <property type="match status" value="1"/>
</dbReference>
<dbReference type="PROSITE" id="PS50893">
    <property type="entry name" value="ABC_TRANSPORTER_2"/>
    <property type="match status" value="1"/>
</dbReference>
<evidence type="ECO:0000313" key="12">
    <source>
        <dbReference type="EMBL" id="PSR20557.1"/>
    </source>
</evidence>
<reference evidence="12 13" key="1">
    <citation type="journal article" date="2014" name="BMC Genomics">
        <title>Comparison of environmental and isolate Sulfobacillus genomes reveals diverse carbon, sulfur, nitrogen, and hydrogen metabolisms.</title>
        <authorList>
            <person name="Justice N.B."/>
            <person name="Norman A."/>
            <person name="Brown C.T."/>
            <person name="Singh A."/>
            <person name="Thomas B.C."/>
            <person name="Banfield J.F."/>
        </authorList>
    </citation>
    <scope>NUCLEOTIDE SEQUENCE [LARGE SCALE GENOMIC DNA]</scope>
    <source>
        <strain evidence="12">AMDSBA3</strain>
    </source>
</reference>
<evidence type="ECO:0000256" key="5">
    <source>
        <dbReference type="ARBA" id="ARBA00022741"/>
    </source>
</evidence>
<evidence type="ECO:0000256" key="9">
    <source>
        <dbReference type="SAM" id="Phobius"/>
    </source>
</evidence>
<dbReference type="AlphaFoldDB" id="A0A2T2WE83"/>
<dbReference type="InterPro" id="IPR036640">
    <property type="entry name" value="ABC1_TM_sf"/>
</dbReference>
<dbReference type="FunFam" id="3.40.50.300:FF:000221">
    <property type="entry name" value="Multidrug ABC transporter ATP-binding protein"/>
    <property type="match status" value="1"/>
</dbReference>
<evidence type="ECO:0000256" key="6">
    <source>
        <dbReference type="ARBA" id="ARBA00022840"/>
    </source>
</evidence>
<dbReference type="Pfam" id="PF00005">
    <property type="entry name" value="ABC_tran"/>
    <property type="match status" value="1"/>
</dbReference>
<feature type="domain" description="ABC transmembrane type-1" evidence="11">
    <location>
        <begin position="23"/>
        <end position="307"/>
    </location>
</feature>
<feature type="transmembrane region" description="Helical" evidence="9">
    <location>
        <begin position="164"/>
        <end position="182"/>
    </location>
</feature>
<evidence type="ECO:0000313" key="13">
    <source>
        <dbReference type="Proteomes" id="UP000241848"/>
    </source>
</evidence>
<keyword evidence="3" id="KW-1003">Cell membrane</keyword>
<dbReference type="Proteomes" id="UP000241848">
    <property type="component" value="Unassembled WGS sequence"/>
</dbReference>
<feature type="domain" description="ABC transporter" evidence="10">
    <location>
        <begin position="349"/>
        <end position="583"/>
    </location>
</feature>
<keyword evidence="4 9" id="KW-0812">Transmembrane</keyword>
<dbReference type="EMBL" id="PXYV01000058">
    <property type="protein sequence ID" value="PSR20557.1"/>
    <property type="molecule type" value="Genomic_DNA"/>
</dbReference>
<dbReference type="SUPFAM" id="SSF52540">
    <property type="entry name" value="P-loop containing nucleoside triphosphate hydrolases"/>
    <property type="match status" value="1"/>
</dbReference>
<keyword evidence="8 9" id="KW-0472">Membrane</keyword>
<feature type="transmembrane region" description="Helical" evidence="9">
    <location>
        <begin position="58"/>
        <end position="80"/>
    </location>
</feature>
<dbReference type="InterPro" id="IPR017871">
    <property type="entry name" value="ABC_transporter-like_CS"/>
</dbReference>
<protein>
    <submittedName>
        <fullName evidence="12">ABC transporter ATP-binding protein</fullName>
    </submittedName>
</protein>
<dbReference type="Gene3D" id="1.20.1560.10">
    <property type="entry name" value="ABC transporter type 1, transmembrane domain"/>
    <property type="match status" value="1"/>
</dbReference>
<keyword evidence="5" id="KW-0547">Nucleotide-binding</keyword>
<dbReference type="PANTHER" id="PTHR43394:SF1">
    <property type="entry name" value="ATP-BINDING CASSETTE SUB-FAMILY B MEMBER 10, MITOCHONDRIAL"/>
    <property type="match status" value="1"/>
</dbReference>
<evidence type="ECO:0000256" key="7">
    <source>
        <dbReference type="ARBA" id="ARBA00022989"/>
    </source>
</evidence>
<dbReference type="GO" id="GO:0005886">
    <property type="term" value="C:plasma membrane"/>
    <property type="evidence" value="ECO:0007669"/>
    <property type="project" value="UniProtKB-SubCell"/>
</dbReference>
<evidence type="ECO:0000259" key="10">
    <source>
        <dbReference type="PROSITE" id="PS50893"/>
    </source>
</evidence>
<proteinExistence type="predicted"/>
<keyword evidence="2" id="KW-0813">Transport</keyword>